<dbReference type="RefSeq" id="WP_153116605.1">
    <property type="nucleotide sequence ID" value="NZ_JACIGE010000006.1"/>
</dbReference>
<dbReference type="OrthoDB" id="8588735at2"/>
<feature type="signal peptide" evidence="1">
    <location>
        <begin position="1"/>
        <end position="31"/>
    </location>
</feature>
<evidence type="ECO:0000313" key="4">
    <source>
        <dbReference type="Proteomes" id="UP000587070"/>
    </source>
</evidence>
<comment type="caution">
    <text evidence="3">The sequence shown here is derived from an EMBL/GenBank/DDBJ whole genome shotgun (WGS) entry which is preliminary data.</text>
</comment>
<dbReference type="PROSITE" id="PS50914">
    <property type="entry name" value="BON"/>
    <property type="match status" value="2"/>
</dbReference>
<dbReference type="Gene3D" id="3.30.1340.30">
    <property type="match status" value="2"/>
</dbReference>
<feature type="domain" description="BON" evidence="2">
    <location>
        <begin position="49"/>
        <end position="117"/>
    </location>
</feature>
<sequence length="211" mass="21129">MNRPLKTSLSRSFLLASLAAGIGVGSTLTFAADEAAPVARSNGIGAAVSDTATTAKVKAKLVGEASLKDSDISVTTTNGVVTLEGKASSGDAKSFAESAARAVDGVRSVDNNLKTPSGSSATAKTKAVVAKTGQAVSDSWITTKVKTEILAGSVSEGFDVSVETTDGVVVLKGHLPDQGALDHVRQMTLQVKGVKSVSSSAVSVGPNVAAK</sequence>
<keyword evidence="1" id="KW-0732">Signal</keyword>
<feature type="domain" description="BON" evidence="2">
    <location>
        <begin position="137"/>
        <end position="206"/>
    </location>
</feature>
<feature type="chain" id="PRO_5033009372" evidence="1">
    <location>
        <begin position="32"/>
        <end position="211"/>
    </location>
</feature>
<dbReference type="InterPro" id="IPR014004">
    <property type="entry name" value="Transpt-assoc_nodulatn_dom_bac"/>
</dbReference>
<dbReference type="InterPro" id="IPR051686">
    <property type="entry name" value="Lipoprotein_DolP"/>
</dbReference>
<keyword evidence="4" id="KW-1185">Reference proteome</keyword>
<dbReference type="PANTHER" id="PTHR34606:SF15">
    <property type="entry name" value="BON DOMAIN-CONTAINING PROTEIN"/>
    <property type="match status" value="1"/>
</dbReference>
<name>A0A840G564_RHOTE</name>
<reference evidence="3 4" key="1">
    <citation type="submission" date="2020-08" db="EMBL/GenBank/DDBJ databases">
        <title>Genome sequencing of Purple Non-Sulfur Bacteria from various extreme environments.</title>
        <authorList>
            <person name="Mayer M."/>
        </authorList>
    </citation>
    <scope>NUCLEOTIDE SEQUENCE [LARGE SCALE GENOMIC DNA]</scope>
    <source>
        <strain evidence="3 4">2761</strain>
    </source>
</reference>
<dbReference type="Pfam" id="PF04972">
    <property type="entry name" value="BON"/>
    <property type="match status" value="2"/>
</dbReference>
<dbReference type="Proteomes" id="UP000587070">
    <property type="component" value="Unassembled WGS sequence"/>
</dbReference>
<evidence type="ECO:0000259" key="2">
    <source>
        <dbReference type="PROSITE" id="PS50914"/>
    </source>
</evidence>
<dbReference type="SMART" id="SM00749">
    <property type="entry name" value="BON"/>
    <property type="match status" value="2"/>
</dbReference>
<dbReference type="AlphaFoldDB" id="A0A840G564"/>
<gene>
    <name evidence="3" type="ORF">GGD90_001887</name>
</gene>
<dbReference type="PANTHER" id="PTHR34606">
    <property type="entry name" value="BON DOMAIN-CONTAINING PROTEIN"/>
    <property type="match status" value="1"/>
</dbReference>
<dbReference type="InterPro" id="IPR007055">
    <property type="entry name" value="BON_dom"/>
</dbReference>
<proteinExistence type="predicted"/>
<accession>A0A840G564</accession>
<dbReference type="EMBL" id="JACIGE010000006">
    <property type="protein sequence ID" value="MBB4247513.1"/>
    <property type="molecule type" value="Genomic_DNA"/>
</dbReference>
<protein>
    <submittedName>
        <fullName evidence="3">Hyperosmotically inducible protein</fullName>
    </submittedName>
</protein>
<organism evidence="3 4">
    <name type="scientific">Rhodocyclus tenuis</name>
    <name type="common">Rhodospirillum tenue</name>
    <dbReference type="NCBI Taxonomy" id="1066"/>
    <lineage>
        <taxon>Bacteria</taxon>
        <taxon>Pseudomonadati</taxon>
        <taxon>Pseudomonadota</taxon>
        <taxon>Betaproteobacteria</taxon>
        <taxon>Rhodocyclales</taxon>
        <taxon>Rhodocyclaceae</taxon>
        <taxon>Rhodocyclus</taxon>
    </lineage>
</organism>
<evidence type="ECO:0000313" key="3">
    <source>
        <dbReference type="EMBL" id="MBB4247513.1"/>
    </source>
</evidence>
<evidence type="ECO:0000256" key="1">
    <source>
        <dbReference type="SAM" id="SignalP"/>
    </source>
</evidence>